<dbReference type="PANTHER" id="PTHR47980">
    <property type="entry name" value="LD44762P"/>
    <property type="match status" value="1"/>
</dbReference>
<dbReference type="FunFam" id="3.40.50.300:FF:001129">
    <property type="entry name" value="ras-related protein Rab-44 isoform X2"/>
    <property type="match status" value="1"/>
</dbReference>
<dbReference type="PRINTS" id="PR00449">
    <property type="entry name" value="RASTRNSFRMNG"/>
</dbReference>
<dbReference type="Gene3D" id="3.40.50.300">
    <property type="entry name" value="P-loop containing nucleotide triphosphate hydrolases"/>
    <property type="match status" value="1"/>
</dbReference>
<keyword evidence="5" id="KW-0636">Prenylation</keyword>
<evidence type="ECO:0000313" key="8">
    <source>
        <dbReference type="Proteomes" id="UP000276133"/>
    </source>
</evidence>
<dbReference type="CDD" id="cd00154">
    <property type="entry name" value="Rab"/>
    <property type="match status" value="1"/>
</dbReference>
<comment type="similarity">
    <text evidence="1">Belongs to the small GTPase superfamily. Rab family.</text>
</comment>
<dbReference type="GO" id="GO:0003924">
    <property type="term" value="F:GTPase activity"/>
    <property type="evidence" value="ECO:0007669"/>
    <property type="project" value="InterPro"/>
</dbReference>
<protein>
    <submittedName>
        <fullName evidence="7">Ras-related Rab-13</fullName>
    </submittedName>
</protein>
<proteinExistence type="inferred from homology"/>
<keyword evidence="2" id="KW-0547">Nucleotide-binding</keyword>
<dbReference type="InterPro" id="IPR050305">
    <property type="entry name" value="Small_GTPase_Rab"/>
</dbReference>
<sequence length="279" mass="32459">MANRKNPKPYDVDYKVLIIGESRVGKTSIIKRLNDEGFNENTISTVGLDFVNVYFDIDGVKVKLQIWDTAGQERFRTITRNHFRNTKGTVLVYDISEKESFEKLEYWAENISIMNLDSEIVYIVGNKNDLEQKREVSFEQGKKFATRNLMKFFETSAKNAENLNEIFKNLAFDILDTNDMSKMNRYKYKSASDCFVYSYNMPKEIQLIKPVEQKKKSKFILPFKKKLKYKAPVAKSLDNLNQISYKPSNNVVKLKPDKKSKKKKSKNGKKLSLNCCKIS</sequence>
<dbReference type="InterPro" id="IPR005225">
    <property type="entry name" value="Small_GTP-bd"/>
</dbReference>
<dbReference type="InterPro" id="IPR027417">
    <property type="entry name" value="P-loop_NTPase"/>
</dbReference>
<dbReference type="SMART" id="SM00176">
    <property type="entry name" value="RAN"/>
    <property type="match status" value="1"/>
</dbReference>
<evidence type="ECO:0000256" key="6">
    <source>
        <dbReference type="SAM" id="MobiDB-lite"/>
    </source>
</evidence>
<dbReference type="OrthoDB" id="6018864at2759"/>
<feature type="compositionally biased region" description="Basic residues" evidence="6">
    <location>
        <begin position="256"/>
        <end position="269"/>
    </location>
</feature>
<evidence type="ECO:0000256" key="2">
    <source>
        <dbReference type="ARBA" id="ARBA00022741"/>
    </source>
</evidence>
<comment type="caution">
    <text evidence="7">The sequence shown here is derived from an EMBL/GenBank/DDBJ whole genome shotgun (WGS) entry which is preliminary data.</text>
</comment>
<accession>A0A3M7QCA1</accession>
<dbReference type="SMART" id="SM00177">
    <property type="entry name" value="ARF"/>
    <property type="match status" value="1"/>
</dbReference>
<dbReference type="SMART" id="SM00175">
    <property type="entry name" value="RAB"/>
    <property type="match status" value="1"/>
</dbReference>
<keyword evidence="8" id="KW-1185">Reference proteome</keyword>
<dbReference type="SMART" id="SM00173">
    <property type="entry name" value="RAS"/>
    <property type="match status" value="1"/>
</dbReference>
<dbReference type="GO" id="GO:0005525">
    <property type="term" value="F:GTP binding"/>
    <property type="evidence" value="ECO:0007669"/>
    <property type="project" value="UniProtKB-KW"/>
</dbReference>
<dbReference type="Proteomes" id="UP000276133">
    <property type="component" value="Unassembled WGS sequence"/>
</dbReference>
<evidence type="ECO:0000256" key="5">
    <source>
        <dbReference type="ARBA" id="ARBA00023289"/>
    </source>
</evidence>
<organism evidence="7 8">
    <name type="scientific">Brachionus plicatilis</name>
    <name type="common">Marine rotifer</name>
    <name type="synonym">Brachionus muelleri</name>
    <dbReference type="NCBI Taxonomy" id="10195"/>
    <lineage>
        <taxon>Eukaryota</taxon>
        <taxon>Metazoa</taxon>
        <taxon>Spiralia</taxon>
        <taxon>Gnathifera</taxon>
        <taxon>Rotifera</taxon>
        <taxon>Eurotatoria</taxon>
        <taxon>Monogononta</taxon>
        <taxon>Pseudotrocha</taxon>
        <taxon>Ploima</taxon>
        <taxon>Brachionidae</taxon>
        <taxon>Brachionus</taxon>
    </lineage>
</organism>
<dbReference type="PROSITE" id="PS51417">
    <property type="entry name" value="ARF"/>
    <property type="match status" value="1"/>
</dbReference>
<evidence type="ECO:0000256" key="1">
    <source>
        <dbReference type="ARBA" id="ARBA00006270"/>
    </source>
</evidence>
<name>A0A3M7QCA1_BRAPC</name>
<feature type="region of interest" description="Disordered" evidence="6">
    <location>
        <begin position="252"/>
        <end position="272"/>
    </location>
</feature>
<dbReference type="PROSITE" id="PS51419">
    <property type="entry name" value="RAB"/>
    <property type="match status" value="1"/>
</dbReference>
<dbReference type="EMBL" id="REGN01006693">
    <property type="protein sequence ID" value="RNA08578.1"/>
    <property type="molecule type" value="Genomic_DNA"/>
</dbReference>
<dbReference type="Pfam" id="PF00071">
    <property type="entry name" value="Ras"/>
    <property type="match status" value="1"/>
</dbReference>
<keyword evidence="3" id="KW-0342">GTP-binding</keyword>
<keyword evidence="4" id="KW-0449">Lipoprotein</keyword>
<evidence type="ECO:0000313" key="7">
    <source>
        <dbReference type="EMBL" id="RNA08578.1"/>
    </source>
</evidence>
<dbReference type="AlphaFoldDB" id="A0A3M7QCA1"/>
<evidence type="ECO:0000256" key="4">
    <source>
        <dbReference type="ARBA" id="ARBA00023288"/>
    </source>
</evidence>
<evidence type="ECO:0000256" key="3">
    <source>
        <dbReference type="ARBA" id="ARBA00023134"/>
    </source>
</evidence>
<dbReference type="SUPFAM" id="SSF52540">
    <property type="entry name" value="P-loop containing nucleoside triphosphate hydrolases"/>
    <property type="match status" value="1"/>
</dbReference>
<dbReference type="SMART" id="SM00174">
    <property type="entry name" value="RHO"/>
    <property type="match status" value="1"/>
</dbReference>
<reference evidence="7 8" key="1">
    <citation type="journal article" date="2018" name="Sci. Rep.">
        <title>Genomic signatures of local adaptation to the degree of environmental predictability in rotifers.</title>
        <authorList>
            <person name="Franch-Gras L."/>
            <person name="Hahn C."/>
            <person name="Garcia-Roger E.M."/>
            <person name="Carmona M.J."/>
            <person name="Serra M."/>
            <person name="Gomez A."/>
        </authorList>
    </citation>
    <scope>NUCLEOTIDE SEQUENCE [LARGE SCALE GENOMIC DNA]</scope>
    <source>
        <strain evidence="7">HYR1</strain>
    </source>
</reference>
<gene>
    <name evidence="7" type="ORF">BpHYR1_012018</name>
</gene>
<dbReference type="STRING" id="10195.A0A3M7QCA1"/>
<dbReference type="InterPro" id="IPR001806">
    <property type="entry name" value="Small_GTPase"/>
</dbReference>
<dbReference type="NCBIfam" id="TIGR00231">
    <property type="entry name" value="small_GTP"/>
    <property type="match status" value="1"/>
</dbReference>
<dbReference type="PROSITE" id="PS51421">
    <property type="entry name" value="RAS"/>
    <property type="match status" value="1"/>
</dbReference>